<evidence type="ECO:0000313" key="3">
    <source>
        <dbReference type="Proteomes" id="UP000019140"/>
    </source>
</evidence>
<comment type="caution">
    <text evidence="2">The sequence shown here is derived from an EMBL/GenBank/DDBJ whole genome shotgun (WGS) entry which is preliminary data.</text>
</comment>
<dbReference type="Pfam" id="PF01610">
    <property type="entry name" value="DDE_Tnp_ISL3"/>
    <property type="match status" value="1"/>
</dbReference>
<dbReference type="Proteomes" id="UP000019140">
    <property type="component" value="Unassembled WGS sequence"/>
</dbReference>
<dbReference type="EMBL" id="AZHX01001493">
    <property type="protein sequence ID" value="ETX02785.1"/>
    <property type="molecule type" value="Genomic_DNA"/>
</dbReference>
<name>W4LY00_9BACT</name>
<proteinExistence type="predicted"/>
<protein>
    <recommendedName>
        <fullName evidence="1">Transposase IS204/IS1001/IS1096/IS1165 DDE domain-containing protein</fullName>
    </recommendedName>
</protein>
<accession>W4LY00</accession>
<dbReference type="AlphaFoldDB" id="W4LY00"/>
<gene>
    <name evidence="2" type="ORF">ETSY2_34815</name>
</gene>
<reference evidence="2 3" key="1">
    <citation type="journal article" date="2014" name="Nature">
        <title>An environmental bacterial taxon with a large and distinct metabolic repertoire.</title>
        <authorList>
            <person name="Wilson M.C."/>
            <person name="Mori T."/>
            <person name="Ruckert C."/>
            <person name="Uria A.R."/>
            <person name="Helf M.J."/>
            <person name="Takada K."/>
            <person name="Gernert C."/>
            <person name="Steffens U.A."/>
            <person name="Heycke N."/>
            <person name="Schmitt S."/>
            <person name="Rinke C."/>
            <person name="Helfrich E.J."/>
            <person name="Brachmann A.O."/>
            <person name="Gurgui C."/>
            <person name="Wakimoto T."/>
            <person name="Kracht M."/>
            <person name="Crusemann M."/>
            <person name="Hentschel U."/>
            <person name="Abe I."/>
            <person name="Matsunaga S."/>
            <person name="Kalinowski J."/>
            <person name="Takeyama H."/>
            <person name="Piel J."/>
        </authorList>
    </citation>
    <scope>NUCLEOTIDE SEQUENCE [LARGE SCALE GENOMIC DNA]</scope>
    <source>
        <strain evidence="3">TSY2</strain>
    </source>
</reference>
<evidence type="ECO:0000313" key="2">
    <source>
        <dbReference type="EMBL" id="ETX02785.1"/>
    </source>
</evidence>
<keyword evidence="3" id="KW-1185">Reference proteome</keyword>
<feature type="domain" description="Transposase IS204/IS1001/IS1096/IS1165 DDE" evidence="1">
    <location>
        <begin position="2"/>
        <end position="28"/>
    </location>
</feature>
<organism evidence="2 3">
    <name type="scientific">Candidatus Entotheonella gemina</name>
    <dbReference type="NCBI Taxonomy" id="1429439"/>
    <lineage>
        <taxon>Bacteria</taxon>
        <taxon>Pseudomonadati</taxon>
        <taxon>Nitrospinota/Tectimicrobiota group</taxon>
        <taxon>Candidatus Tectimicrobiota</taxon>
        <taxon>Candidatus Entotheonellia</taxon>
        <taxon>Candidatus Entotheonellales</taxon>
        <taxon>Candidatus Entotheonellaceae</taxon>
        <taxon>Candidatus Entotheonella</taxon>
    </lineage>
</organism>
<dbReference type="InterPro" id="IPR002560">
    <property type="entry name" value="Transposase_DDE"/>
</dbReference>
<sequence>MVLDMSKAFYAGIGEIFGDAVQVIDRFHGTSEDWHSSSTLSMLGIR</sequence>
<evidence type="ECO:0000259" key="1">
    <source>
        <dbReference type="Pfam" id="PF01610"/>
    </source>
</evidence>
<dbReference type="HOGENOM" id="CLU_3181477_0_0_7"/>